<dbReference type="SUPFAM" id="SSF53474">
    <property type="entry name" value="alpha/beta-Hydrolases"/>
    <property type="match status" value="1"/>
</dbReference>
<keyword evidence="2" id="KW-1185">Reference proteome</keyword>
<proteinExistence type="predicted"/>
<dbReference type="EMBL" id="QLLQ01000001">
    <property type="protein sequence ID" value="RAJ27800.1"/>
    <property type="molecule type" value="Genomic_DNA"/>
</dbReference>
<accession>A0A1A7QX59</accession>
<dbReference type="Proteomes" id="UP000248987">
    <property type="component" value="Unassembled WGS sequence"/>
</dbReference>
<dbReference type="AlphaFoldDB" id="A0A1A7QX59"/>
<reference evidence="1 2" key="1">
    <citation type="submission" date="2018-06" db="EMBL/GenBank/DDBJ databases">
        <title>Genomic Encyclopedia of Archaeal and Bacterial Type Strains, Phase II (KMG-II): from individual species to whole genera.</title>
        <authorList>
            <person name="Goeker M."/>
        </authorList>
    </citation>
    <scope>NUCLEOTIDE SEQUENCE [LARGE SCALE GENOMIC DNA]</scope>
    <source>
        <strain evidence="1 2">DSM 12408</strain>
    </source>
</reference>
<dbReference type="Gene3D" id="3.40.50.1820">
    <property type="entry name" value="alpha/beta hydrolase"/>
    <property type="match status" value="1"/>
</dbReference>
<dbReference type="RefSeq" id="WP_066436462.1">
    <property type="nucleotide sequence ID" value="NZ_LZRN01000034.1"/>
</dbReference>
<dbReference type="OrthoDB" id="659408at2"/>
<sequence length="222" mass="25860">MEQDIIPIYLMPGMAAKPTIFERIRLPEDQFKIYWLEWMIPETNESFEHYAKRMIEKITHENPVLLGVSFGGVLVQEMSKHMKVRKLIVVSSIKSRHELPKRMKVAKFMKAYKFAPTQLLSNLDVLKKYAFNDTIAKRIDLYKTYLAVNDKRYLDWALKEMLLWDQEKPIADTIYIHGDNDAIFTNSCQGNCVVVKGGTHIMIVTKYKWFNKNLPALIAGSN</sequence>
<evidence type="ECO:0000313" key="2">
    <source>
        <dbReference type="Proteomes" id="UP000248987"/>
    </source>
</evidence>
<evidence type="ECO:0000313" key="1">
    <source>
        <dbReference type="EMBL" id="RAJ27800.1"/>
    </source>
</evidence>
<dbReference type="STRING" id="49280.A9996_14285"/>
<organism evidence="1 2">
    <name type="scientific">Gelidibacter algens</name>
    <dbReference type="NCBI Taxonomy" id="49280"/>
    <lineage>
        <taxon>Bacteria</taxon>
        <taxon>Pseudomonadati</taxon>
        <taxon>Bacteroidota</taxon>
        <taxon>Flavobacteriia</taxon>
        <taxon>Flavobacteriales</taxon>
        <taxon>Flavobacteriaceae</taxon>
        <taxon>Gelidibacter</taxon>
    </lineage>
</organism>
<gene>
    <name evidence="1" type="ORF">LX77_00374</name>
</gene>
<name>A0A1A7QX59_9FLAO</name>
<comment type="caution">
    <text evidence="1">The sequence shown here is derived from an EMBL/GenBank/DDBJ whole genome shotgun (WGS) entry which is preliminary data.</text>
</comment>
<dbReference type="InterPro" id="IPR029058">
    <property type="entry name" value="AB_hydrolase_fold"/>
</dbReference>
<protein>
    <submittedName>
        <fullName evidence="1">Pimeloyl-ACP methyl ester carboxylesterase</fullName>
    </submittedName>
</protein>